<dbReference type="AlphaFoldDB" id="A0A6G4W972"/>
<evidence type="ECO:0000256" key="13">
    <source>
        <dbReference type="ARBA" id="ARBA00023306"/>
    </source>
</evidence>
<sequence>MDELDLPLRPSFPETGPTHLARQGALAQLWLRLRRQATLLWAGLTFLSLALAAFLLSQSASDKAMQIAHERFEFKASEAQFAIRQRLLAYEQVLRGGSALFEATASRVSRTMWRDYVAGLAIDRNYPGIQGIGYSERVLPQDRGTVIARVRGEGFPDFDIVPSGEREEYTSIVFLEPFDWRNKRAFGYDMFSEPVRRAAMARARDSGQPAVSGKVILVQETQREVQNGFLMYLPLYRDNALPETAAERRAALLGFVYAPFRMRDLMQGILRNEQLSNIRLEIFDGPAATDEALLHDSTDRVASASALNADRQLQIGGHTWTIRYTSRPAFDATIDRQTPLMILLGGSVLAFLIAAIVWSLASNRSRARELAQANNALHEEIAERMKLETELIGARDAAEAANRAKSAFLANMSHELRTPLNAVLGYAQMLGRDKSLSEWQTGAVDTIRRSGEHLLTLIGDVLDLSKIEAGKLELTSRPVSLTGLLRGVAEIVRVRAEERQLSFFFDLPSSLPSFVNVDDKRLRQVLLNLLGNAVKFTDCGHVRFAVDRLDESDREIRLRVSVEDTGIGIEEDQFKTIFEPFEQVSDIGRRSAGTGLGLSITRDLVRLMGSNVEVASTPGGGSRFWFELTLLIAERQDERPIAASSMKGYRGERRTVLVVDDTPENRAVLCDLLEKVGFGVVQATNGLEAVETVEASAPDLVLMDVMTPVMDGLEAMRRIRERPSWRDLPMIAVSASVASDDRARSLDAGADAFLAKPLDHLQLLREMGRLLDLDWIEDAADEPDDEPDGAIVAPPESAVAELSDLARAGNMRRIRSRVAELAEQDSRYRPFAARVMTLAAEFDSPAILRLMAAHLEERKGAA</sequence>
<evidence type="ECO:0000256" key="7">
    <source>
        <dbReference type="ARBA" id="ARBA00022741"/>
    </source>
</evidence>
<dbReference type="Pfam" id="PF00072">
    <property type="entry name" value="Response_reg"/>
    <property type="match status" value="1"/>
</dbReference>
<keyword evidence="11" id="KW-0902">Two-component regulatory system</keyword>
<evidence type="ECO:0000256" key="12">
    <source>
        <dbReference type="ARBA" id="ARBA00023136"/>
    </source>
</evidence>
<dbReference type="GO" id="GO:0000155">
    <property type="term" value="F:phosphorelay sensor kinase activity"/>
    <property type="evidence" value="ECO:0007669"/>
    <property type="project" value="InterPro"/>
</dbReference>
<dbReference type="PROSITE" id="PS50110">
    <property type="entry name" value="RESPONSE_REGULATORY"/>
    <property type="match status" value="1"/>
</dbReference>
<comment type="caution">
    <text evidence="20">The sequence shown here is derived from an EMBL/GenBank/DDBJ whole genome shotgun (WGS) entry which is preliminary data.</text>
</comment>
<evidence type="ECO:0000256" key="5">
    <source>
        <dbReference type="ARBA" id="ARBA00022679"/>
    </source>
</evidence>
<evidence type="ECO:0000313" key="20">
    <source>
        <dbReference type="EMBL" id="NGO51114.1"/>
    </source>
</evidence>
<dbReference type="PROSITE" id="PS50839">
    <property type="entry name" value="CHASE"/>
    <property type="match status" value="1"/>
</dbReference>
<evidence type="ECO:0000256" key="10">
    <source>
        <dbReference type="ARBA" id="ARBA00022989"/>
    </source>
</evidence>
<protein>
    <recommendedName>
        <fullName evidence="3">histidine kinase</fullName>
        <ecNumber evidence="3">2.7.13.3</ecNumber>
    </recommendedName>
</protein>
<keyword evidence="13" id="KW-0131">Cell cycle</keyword>
<dbReference type="InterPro" id="IPR003594">
    <property type="entry name" value="HATPase_dom"/>
</dbReference>
<feature type="transmembrane region" description="Helical" evidence="16">
    <location>
        <begin position="340"/>
        <end position="361"/>
    </location>
</feature>
<dbReference type="EMBL" id="JAAKZF010000006">
    <property type="protein sequence ID" value="NGO51114.1"/>
    <property type="molecule type" value="Genomic_DNA"/>
</dbReference>
<dbReference type="CDD" id="cd17546">
    <property type="entry name" value="REC_hyHK_CKI1_RcsC-like"/>
    <property type="match status" value="1"/>
</dbReference>
<keyword evidence="8" id="KW-0418">Kinase</keyword>
<comment type="catalytic activity">
    <reaction evidence="1">
        <text>ATP + protein L-histidine = ADP + protein N-phospho-L-histidine.</text>
        <dbReference type="EC" id="2.7.13.3"/>
    </reaction>
</comment>
<dbReference type="EC" id="2.7.13.3" evidence="3"/>
<dbReference type="CDD" id="cd16922">
    <property type="entry name" value="HATPase_EvgS-ArcB-TorS-like"/>
    <property type="match status" value="1"/>
</dbReference>
<dbReference type="InterPro" id="IPR036097">
    <property type="entry name" value="HisK_dim/P_sf"/>
</dbReference>
<dbReference type="InterPro" id="IPR036890">
    <property type="entry name" value="HATPase_C_sf"/>
</dbReference>
<dbReference type="GO" id="GO:0005524">
    <property type="term" value="F:ATP binding"/>
    <property type="evidence" value="ECO:0007669"/>
    <property type="project" value="UniProtKB-KW"/>
</dbReference>
<dbReference type="SMART" id="SM00448">
    <property type="entry name" value="REC"/>
    <property type="match status" value="1"/>
</dbReference>
<keyword evidence="15" id="KW-0175">Coiled coil</keyword>
<keyword evidence="9" id="KW-0067">ATP-binding</keyword>
<dbReference type="Gene3D" id="1.10.287.130">
    <property type="match status" value="1"/>
</dbReference>
<dbReference type="Gene3D" id="3.30.450.350">
    <property type="entry name" value="CHASE domain"/>
    <property type="match status" value="1"/>
</dbReference>
<dbReference type="InterPro" id="IPR005467">
    <property type="entry name" value="His_kinase_dom"/>
</dbReference>
<dbReference type="PANTHER" id="PTHR45339">
    <property type="entry name" value="HYBRID SIGNAL TRANSDUCTION HISTIDINE KINASE J"/>
    <property type="match status" value="1"/>
</dbReference>
<dbReference type="SUPFAM" id="SSF47384">
    <property type="entry name" value="Homodimeric domain of signal transducing histidine kinase"/>
    <property type="match status" value="1"/>
</dbReference>
<dbReference type="SMART" id="SM01079">
    <property type="entry name" value="CHASE"/>
    <property type="match status" value="1"/>
</dbReference>
<dbReference type="PRINTS" id="PR00344">
    <property type="entry name" value="BCTRLSENSOR"/>
</dbReference>
<evidence type="ECO:0000256" key="11">
    <source>
        <dbReference type="ARBA" id="ARBA00023012"/>
    </source>
</evidence>
<dbReference type="InterPro" id="IPR042240">
    <property type="entry name" value="CHASE_sf"/>
</dbReference>
<dbReference type="InterPro" id="IPR001789">
    <property type="entry name" value="Sig_transdc_resp-reg_receiver"/>
</dbReference>
<evidence type="ECO:0000256" key="3">
    <source>
        <dbReference type="ARBA" id="ARBA00012438"/>
    </source>
</evidence>
<evidence type="ECO:0000256" key="1">
    <source>
        <dbReference type="ARBA" id="ARBA00000085"/>
    </source>
</evidence>
<evidence type="ECO:0000256" key="15">
    <source>
        <dbReference type="SAM" id="Coils"/>
    </source>
</evidence>
<dbReference type="Gene3D" id="3.30.565.10">
    <property type="entry name" value="Histidine kinase-like ATPase, C-terminal domain"/>
    <property type="match status" value="1"/>
</dbReference>
<keyword evidence="12 16" id="KW-0472">Membrane</keyword>
<keyword evidence="7" id="KW-0547">Nucleotide-binding</keyword>
<dbReference type="Pfam" id="PF02518">
    <property type="entry name" value="HATPase_c"/>
    <property type="match status" value="1"/>
</dbReference>
<evidence type="ECO:0000313" key="21">
    <source>
        <dbReference type="Proteomes" id="UP001642900"/>
    </source>
</evidence>
<evidence type="ECO:0000256" key="6">
    <source>
        <dbReference type="ARBA" id="ARBA00022692"/>
    </source>
</evidence>
<feature type="modified residue" description="4-aspartylphosphate" evidence="14">
    <location>
        <position position="704"/>
    </location>
</feature>
<evidence type="ECO:0000256" key="4">
    <source>
        <dbReference type="ARBA" id="ARBA00022553"/>
    </source>
</evidence>
<dbReference type="PANTHER" id="PTHR45339:SF1">
    <property type="entry name" value="HYBRID SIGNAL TRANSDUCTION HISTIDINE KINASE J"/>
    <property type="match status" value="1"/>
</dbReference>
<dbReference type="FunFam" id="1.10.287.130:FF:000038">
    <property type="entry name" value="Sensory transduction histidine kinase"/>
    <property type="match status" value="1"/>
</dbReference>
<evidence type="ECO:0000259" key="19">
    <source>
        <dbReference type="PROSITE" id="PS50839"/>
    </source>
</evidence>
<evidence type="ECO:0000256" key="8">
    <source>
        <dbReference type="ARBA" id="ARBA00022777"/>
    </source>
</evidence>
<name>A0A6G4W972_9HYPH</name>
<evidence type="ECO:0000256" key="2">
    <source>
        <dbReference type="ARBA" id="ARBA00004370"/>
    </source>
</evidence>
<dbReference type="Pfam" id="PF00512">
    <property type="entry name" value="HisKA"/>
    <property type="match status" value="1"/>
</dbReference>
<feature type="domain" description="CHASE" evidence="19">
    <location>
        <begin position="104"/>
        <end position="323"/>
    </location>
</feature>
<evidence type="ECO:0000259" key="17">
    <source>
        <dbReference type="PROSITE" id="PS50109"/>
    </source>
</evidence>
<keyword evidence="5" id="KW-0808">Transferase</keyword>
<feature type="coiled-coil region" evidence="15">
    <location>
        <begin position="370"/>
        <end position="404"/>
    </location>
</feature>
<dbReference type="CDD" id="cd00082">
    <property type="entry name" value="HisKA"/>
    <property type="match status" value="1"/>
</dbReference>
<reference evidence="20 21" key="1">
    <citation type="submission" date="2020-02" db="EMBL/GenBank/DDBJ databases">
        <title>Genome sequence of strain CCNWXJ40-4.</title>
        <authorList>
            <person name="Gao J."/>
            <person name="Sun J."/>
        </authorList>
    </citation>
    <scope>NUCLEOTIDE SEQUENCE [LARGE SCALE GENOMIC DNA]</scope>
    <source>
        <strain evidence="20 21">CCNWXJ 40-4</strain>
    </source>
</reference>
<dbReference type="InterPro" id="IPR006189">
    <property type="entry name" value="CHASE_dom"/>
</dbReference>
<dbReference type="Proteomes" id="UP001642900">
    <property type="component" value="Unassembled WGS sequence"/>
</dbReference>
<dbReference type="SMART" id="SM00388">
    <property type="entry name" value="HisKA"/>
    <property type="match status" value="1"/>
</dbReference>
<organism evidence="20 21">
    <name type="scientific">Allomesorhizobium camelthorni</name>
    <dbReference type="NCBI Taxonomy" id="475069"/>
    <lineage>
        <taxon>Bacteria</taxon>
        <taxon>Pseudomonadati</taxon>
        <taxon>Pseudomonadota</taxon>
        <taxon>Alphaproteobacteria</taxon>
        <taxon>Hyphomicrobiales</taxon>
        <taxon>Phyllobacteriaceae</taxon>
        <taxon>Allomesorhizobium</taxon>
    </lineage>
</organism>
<dbReference type="PROSITE" id="PS50109">
    <property type="entry name" value="HIS_KIN"/>
    <property type="match status" value="1"/>
</dbReference>
<evidence type="ECO:0000259" key="18">
    <source>
        <dbReference type="PROSITE" id="PS50110"/>
    </source>
</evidence>
<keyword evidence="21" id="KW-1185">Reference proteome</keyword>
<keyword evidence="4 14" id="KW-0597">Phosphoprotein</keyword>
<dbReference type="InterPro" id="IPR011006">
    <property type="entry name" value="CheY-like_superfamily"/>
</dbReference>
<dbReference type="SUPFAM" id="SSF52172">
    <property type="entry name" value="CheY-like"/>
    <property type="match status" value="1"/>
</dbReference>
<accession>A0A6G4W972</accession>
<feature type="transmembrane region" description="Helical" evidence="16">
    <location>
        <begin position="38"/>
        <end position="56"/>
    </location>
</feature>
<dbReference type="Pfam" id="PF03924">
    <property type="entry name" value="CHASE"/>
    <property type="match status" value="1"/>
</dbReference>
<dbReference type="SUPFAM" id="SSF55874">
    <property type="entry name" value="ATPase domain of HSP90 chaperone/DNA topoisomerase II/histidine kinase"/>
    <property type="match status" value="1"/>
</dbReference>
<dbReference type="SMART" id="SM00387">
    <property type="entry name" value="HATPase_c"/>
    <property type="match status" value="1"/>
</dbReference>
<feature type="domain" description="Response regulatory" evidence="18">
    <location>
        <begin position="655"/>
        <end position="771"/>
    </location>
</feature>
<comment type="subcellular location">
    <subcellularLocation>
        <location evidence="2">Membrane</location>
    </subcellularLocation>
</comment>
<dbReference type="RefSeq" id="WP_165025731.1">
    <property type="nucleotide sequence ID" value="NZ_JAAKZF010000006.1"/>
</dbReference>
<gene>
    <name evidence="20" type="ORF">G6N73_07950</name>
</gene>
<dbReference type="InterPro" id="IPR004358">
    <property type="entry name" value="Sig_transdc_His_kin-like_C"/>
</dbReference>
<dbReference type="FunFam" id="3.30.565.10:FF:000010">
    <property type="entry name" value="Sensor histidine kinase RcsC"/>
    <property type="match status" value="1"/>
</dbReference>
<dbReference type="GO" id="GO:0016020">
    <property type="term" value="C:membrane"/>
    <property type="evidence" value="ECO:0007669"/>
    <property type="project" value="UniProtKB-SubCell"/>
</dbReference>
<evidence type="ECO:0000256" key="9">
    <source>
        <dbReference type="ARBA" id="ARBA00022840"/>
    </source>
</evidence>
<evidence type="ECO:0000256" key="16">
    <source>
        <dbReference type="SAM" id="Phobius"/>
    </source>
</evidence>
<feature type="domain" description="Histidine kinase" evidence="17">
    <location>
        <begin position="411"/>
        <end position="632"/>
    </location>
</feature>
<keyword evidence="10 16" id="KW-1133">Transmembrane helix</keyword>
<proteinExistence type="predicted"/>
<keyword evidence="6 16" id="KW-0812">Transmembrane</keyword>
<evidence type="ECO:0000256" key="14">
    <source>
        <dbReference type="PROSITE-ProRule" id="PRU00169"/>
    </source>
</evidence>
<dbReference type="InterPro" id="IPR003661">
    <property type="entry name" value="HisK_dim/P_dom"/>
</dbReference>
<dbReference type="Gene3D" id="3.40.50.2300">
    <property type="match status" value="1"/>
</dbReference>